<gene>
    <name evidence="4" type="ordered locus">Closa_0657</name>
</gene>
<dbReference type="UniPathway" id="UPA00124"/>
<evidence type="ECO:0000256" key="2">
    <source>
        <dbReference type="RuleBase" id="RU364082"/>
    </source>
</evidence>
<reference evidence="4" key="1">
    <citation type="submission" date="2010-07" db="EMBL/GenBank/DDBJ databases">
        <title>Complete sequence of Clostridium saccharolyticum WM1.</title>
        <authorList>
            <consortium name="US DOE Joint Genome Institute"/>
            <person name="Lucas S."/>
            <person name="Copeland A."/>
            <person name="Lapidus A."/>
            <person name="Cheng J.-F."/>
            <person name="Bruce D."/>
            <person name="Goodwin L."/>
            <person name="Pitluck S."/>
            <person name="Chertkov O."/>
            <person name="Detter J.C."/>
            <person name="Han C."/>
            <person name="Tapia R."/>
            <person name="Land M."/>
            <person name="Hauser L."/>
            <person name="Chang Y.-J."/>
            <person name="Jeffries C."/>
            <person name="Kyrpides N."/>
            <person name="Ivanova N."/>
            <person name="Mikhailova N."/>
            <person name="Mouttaki H."/>
            <person name="Lin L."/>
            <person name="Zhou J."/>
            <person name="Hemme C.L."/>
            <person name="Woyke T."/>
        </authorList>
    </citation>
    <scope>NUCLEOTIDE SEQUENCE [LARGE SCALE GENOMIC DNA]</scope>
    <source>
        <strain evidence="4">WM1</strain>
    </source>
</reference>
<organism evidence="4 5">
    <name type="scientific">Lacrimispora saccharolytica (strain ATCC 35040 / DSM 2544 / NRCC 2533 / WM1)</name>
    <name type="common">Clostridium saccharolyticum</name>
    <dbReference type="NCBI Taxonomy" id="610130"/>
    <lineage>
        <taxon>Bacteria</taxon>
        <taxon>Bacillati</taxon>
        <taxon>Bacillota</taxon>
        <taxon>Clostridia</taxon>
        <taxon>Lachnospirales</taxon>
        <taxon>Lachnospiraceae</taxon>
        <taxon>Lacrimispora</taxon>
    </lineage>
</organism>
<dbReference type="HOGENOM" id="CLU_045518_2_1_9"/>
<protein>
    <recommendedName>
        <fullName evidence="2">dTDP-4-dehydrorhamnose reductase</fullName>
        <ecNumber evidence="2">1.1.1.133</ecNumber>
    </recommendedName>
</protein>
<dbReference type="AlphaFoldDB" id="D9R579"/>
<evidence type="ECO:0000313" key="4">
    <source>
        <dbReference type="EMBL" id="ADL03285.1"/>
    </source>
</evidence>
<dbReference type="eggNOG" id="COG1091">
    <property type="taxonomic scope" value="Bacteria"/>
</dbReference>
<dbReference type="InterPro" id="IPR005913">
    <property type="entry name" value="dTDP_dehydrorham_reduct"/>
</dbReference>
<dbReference type="InterPro" id="IPR029903">
    <property type="entry name" value="RmlD-like-bd"/>
</dbReference>
<keyword evidence="5" id="KW-1185">Reference proteome</keyword>
<dbReference type="GO" id="GO:0019305">
    <property type="term" value="P:dTDP-rhamnose biosynthetic process"/>
    <property type="evidence" value="ECO:0007669"/>
    <property type="project" value="UniProtKB-UniPathway"/>
</dbReference>
<feature type="domain" description="RmlD-like substrate binding" evidence="3">
    <location>
        <begin position="4"/>
        <end position="267"/>
    </location>
</feature>
<dbReference type="STRING" id="610130.Closa_0657"/>
<sequence>MKKKLMVTGSQGFLGGRIAAYYEKNYDVVPVGHRDLDITEEAAVSEYIKNKNPDVVIHCAAVSNTGVCKEKPELSEAVNRKGAVNIAKACRETGSTMLFMSSDQIYGGSRKKGPNKESDEVPLINVYGAHKKQAEDEILHILPDGICLRLTWMYDFPVRGLKSSSNLLTNLLRSMVQNSPIRLSIYDYRGITWAQEVVANLEPAMNLPGGIYNFGSESTLSAYEIGSRVFHMLDKAGNRGKFVIPDETGDKDNPRNLTMDIGKLKAHGIDFSETAAGFLKCLNSSPEYVQALIGESIVEY</sequence>
<dbReference type="EMBL" id="CP002109">
    <property type="protein sequence ID" value="ADL03285.1"/>
    <property type="molecule type" value="Genomic_DNA"/>
</dbReference>
<dbReference type="SUPFAM" id="SSF51735">
    <property type="entry name" value="NAD(P)-binding Rossmann-fold domains"/>
    <property type="match status" value="1"/>
</dbReference>
<dbReference type="Pfam" id="PF04321">
    <property type="entry name" value="RmlD_sub_bind"/>
    <property type="match status" value="1"/>
</dbReference>
<evidence type="ECO:0000256" key="1">
    <source>
        <dbReference type="ARBA" id="ARBA00010944"/>
    </source>
</evidence>
<dbReference type="RefSeq" id="WP_013271380.1">
    <property type="nucleotide sequence ID" value="NC_014376.1"/>
</dbReference>
<dbReference type="KEGG" id="csh:Closa_0657"/>
<dbReference type="InterPro" id="IPR036291">
    <property type="entry name" value="NAD(P)-bd_dom_sf"/>
</dbReference>
<dbReference type="PaxDb" id="610130-Closa_0657"/>
<dbReference type="Proteomes" id="UP000001662">
    <property type="component" value="Chromosome"/>
</dbReference>
<dbReference type="PANTHER" id="PTHR10491">
    <property type="entry name" value="DTDP-4-DEHYDRORHAMNOSE REDUCTASE"/>
    <property type="match status" value="1"/>
</dbReference>
<dbReference type="EC" id="1.1.1.133" evidence="2"/>
<evidence type="ECO:0000259" key="3">
    <source>
        <dbReference type="Pfam" id="PF04321"/>
    </source>
</evidence>
<name>D9R579_LACSW</name>
<dbReference type="PANTHER" id="PTHR10491:SF4">
    <property type="entry name" value="METHIONINE ADENOSYLTRANSFERASE 2 SUBUNIT BETA"/>
    <property type="match status" value="1"/>
</dbReference>
<accession>D9R579</accession>
<evidence type="ECO:0000313" key="5">
    <source>
        <dbReference type="Proteomes" id="UP000001662"/>
    </source>
</evidence>
<dbReference type="GO" id="GO:0008831">
    <property type="term" value="F:dTDP-4-dehydrorhamnose reductase activity"/>
    <property type="evidence" value="ECO:0007669"/>
    <property type="project" value="UniProtKB-EC"/>
</dbReference>
<dbReference type="OrthoDB" id="9808602at2"/>
<comment type="function">
    <text evidence="2">Catalyzes the reduction of dTDP-6-deoxy-L-lyxo-4-hexulose to yield dTDP-L-rhamnose.</text>
</comment>
<keyword evidence="2" id="KW-0521">NADP</keyword>
<comment type="similarity">
    <text evidence="1 2">Belongs to the dTDP-4-dehydrorhamnose reductase family.</text>
</comment>
<keyword evidence="2" id="KW-0560">Oxidoreductase</keyword>
<proteinExistence type="inferred from homology"/>
<dbReference type="Gene3D" id="3.40.50.720">
    <property type="entry name" value="NAD(P)-binding Rossmann-like Domain"/>
    <property type="match status" value="1"/>
</dbReference>
<comment type="pathway">
    <text evidence="2">Carbohydrate biosynthesis; dTDP-L-rhamnose biosynthesis.</text>
</comment>